<keyword evidence="15" id="KW-1185">Reference proteome</keyword>
<dbReference type="NCBIfam" id="TIGR01727">
    <property type="entry name" value="oligo_HPY"/>
    <property type="match status" value="1"/>
</dbReference>
<dbReference type="SMART" id="SM00382">
    <property type="entry name" value="AAA"/>
    <property type="match status" value="1"/>
</dbReference>
<dbReference type="PANTHER" id="PTHR43297">
    <property type="entry name" value="OLIGOPEPTIDE TRANSPORT ATP-BINDING PROTEIN APPD"/>
    <property type="match status" value="1"/>
</dbReference>
<evidence type="ECO:0000256" key="4">
    <source>
        <dbReference type="ARBA" id="ARBA00022448"/>
    </source>
</evidence>
<keyword evidence="7" id="KW-0547">Nucleotide-binding</keyword>
<gene>
    <name evidence="14" type="ORF">ACFSUT_05175</name>
</gene>
<protein>
    <submittedName>
        <fullName evidence="14">Dipeptide/oligopeptide/nickel ABC transporter permease/ATP-binding protein</fullName>
    </submittedName>
</protein>
<dbReference type="CDD" id="cd06261">
    <property type="entry name" value="TM_PBP2"/>
    <property type="match status" value="1"/>
</dbReference>
<evidence type="ECO:0000259" key="12">
    <source>
        <dbReference type="PROSITE" id="PS50893"/>
    </source>
</evidence>
<dbReference type="PROSITE" id="PS50928">
    <property type="entry name" value="ABC_TM1"/>
    <property type="match status" value="1"/>
</dbReference>
<dbReference type="InterPro" id="IPR013563">
    <property type="entry name" value="Oligopep_ABC_C"/>
</dbReference>
<dbReference type="InterPro" id="IPR027417">
    <property type="entry name" value="P-loop_NTPase"/>
</dbReference>
<proteinExistence type="inferred from homology"/>
<dbReference type="Gene3D" id="3.40.50.300">
    <property type="entry name" value="P-loop containing nucleotide triphosphate hydrolases"/>
    <property type="match status" value="1"/>
</dbReference>
<feature type="transmembrane region" description="Helical" evidence="11">
    <location>
        <begin position="111"/>
        <end position="132"/>
    </location>
</feature>
<evidence type="ECO:0000256" key="3">
    <source>
        <dbReference type="ARBA" id="ARBA00005417"/>
    </source>
</evidence>
<dbReference type="InterPro" id="IPR003439">
    <property type="entry name" value="ABC_transporter-like_ATP-bd"/>
</dbReference>
<feature type="domain" description="ABC transporter" evidence="12">
    <location>
        <begin position="316"/>
        <end position="570"/>
    </location>
</feature>
<evidence type="ECO:0000256" key="10">
    <source>
        <dbReference type="ARBA" id="ARBA00023136"/>
    </source>
</evidence>
<evidence type="ECO:0000256" key="11">
    <source>
        <dbReference type="RuleBase" id="RU363032"/>
    </source>
</evidence>
<dbReference type="InterPro" id="IPR035906">
    <property type="entry name" value="MetI-like_sf"/>
</dbReference>
<dbReference type="SUPFAM" id="SSF52540">
    <property type="entry name" value="P-loop containing nucleoside triphosphate hydrolases"/>
    <property type="match status" value="1"/>
</dbReference>
<name>A0ABW5HS55_9PSEU</name>
<dbReference type="InterPro" id="IPR050388">
    <property type="entry name" value="ABC_Ni/Peptide_Import"/>
</dbReference>
<comment type="caution">
    <text evidence="14">The sequence shown here is derived from an EMBL/GenBank/DDBJ whole genome shotgun (WGS) entry which is preliminary data.</text>
</comment>
<accession>A0ABW5HS55</accession>
<keyword evidence="10 11" id="KW-0472">Membrane</keyword>
<organism evidence="14 15">
    <name type="scientific">Amycolatopsis albidoflavus</name>
    <dbReference type="NCBI Taxonomy" id="102226"/>
    <lineage>
        <taxon>Bacteria</taxon>
        <taxon>Bacillati</taxon>
        <taxon>Actinomycetota</taxon>
        <taxon>Actinomycetes</taxon>
        <taxon>Pseudonocardiales</taxon>
        <taxon>Pseudonocardiaceae</taxon>
        <taxon>Amycolatopsis</taxon>
    </lineage>
</organism>
<feature type="domain" description="ABC transmembrane type-1" evidence="13">
    <location>
        <begin position="77"/>
        <end position="265"/>
    </location>
</feature>
<comment type="similarity">
    <text evidence="3">Belongs to the ABC transporter superfamily.</text>
</comment>
<evidence type="ECO:0000256" key="6">
    <source>
        <dbReference type="ARBA" id="ARBA00022692"/>
    </source>
</evidence>
<reference evidence="15" key="1">
    <citation type="journal article" date="2019" name="Int. J. Syst. Evol. Microbiol.">
        <title>The Global Catalogue of Microorganisms (GCM) 10K type strain sequencing project: providing services to taxonomists for standard genome sequencing and annotation.</title>
        <authorList>
            <consortium name="The Broad Institute Genomics Platform"/>
            <consortium name="The Broad Institute Genome Sequencing Center for Infectious Disease"/>
            <person name="Wu L."/>
            <person name="Ma J."/>
        </authorList>
    </citation>
    <scope>NUCLEOTIDE SEQUENCE [LARGE SCALE GENOMIC DNA]</scope>
    <source>
        <strain evidence="15">CGMCC 4.7638</strain>
    </source>
</reference>
<evidence type="ECO:0000259" key="13">
    <source>
        <dbReference type="PROSITE" id="PS50928"/>
    </source>
</evidence>
<evidence type="ECO:0000256" key="5">
    <source>
        <dbReference type="ARBA" id="ARBA00022475"/>
    </source>
</evidence>
<evidence type="ECO:0000256" key="8">
    <source>
        <dbReference type="ARBA" id="ARBA00022840"/>
    </source>
</evidence>
<dbReference type="InterPro" id="IPR025966">
    <property type="entry name" value="OppC_N"/>
</dbReference>
<dbReference type="Pfam" id="PF00005">
    <property type="entry name" value="ABC_tran"/>
    <property type="match status" value="1"/>
</dbReference>
<dbReference type="CDD" id="cd03257">
    <property type="entry name" value="ABC_NikE_OppD_transporters"/>
    <property type="match status" value="1"/>
</dbReference>
<dbReference type="Pfam" id="PF12911">
    <property type="entry name" value="OppC_N"/>
    <property type="match status" value="1"/>
</dbReference>
<evidence type="ECO:0000256" key="7">
    <source>
        <dbReference type="ARBA" id="ARBA00022741"/>
    </source>
</evidence>
<evidence type="ECO:0000313" key="15">
    <source>
        <dbReference type="Proteomes" id="UP001597542"/>
    </source>
</evidence>
<comment type="subcellular location">
    <subcellularLocation>
        <location evidence="11">Cell membrane</location>
        <topology evidence="11">Multi-pass membrane protein</topology>
    </subcellularLocation>
    <subcellularLocation>
        <location evidence="2">Cell membrane</location>
        <topology evidence="2">Peripheral membrane protein</topology>
    </subcellularLocation>
    <subcellularLocation>
        <location evidence="1">Membrane</location>
        <topology evidence="1">Multi-pass membrane protein</topology>
    </subcellularLocation>
</comment>
<keyword evidence="6 11" id="KW-0812">Transmembrane</keyword>
<feature type="transmembrane region" description="Helical" evidence="11">
    <location>
        <begin position="76"/>
        <end position="99"/>
    </location>
</feature>
<sequence>MARRKAKWAGNAKTAIGLVLIGGFALLAIVGPWVAPYDPSQRSADLLSGPSSRHWFGTTSLGQDIFSQVLVGARGVMLIGFGAAAVATMLAVAVGVSAGYFGGWTDEGLSLLSNVFLVLPAVPLAIIVSSLLHGASDLAVLLMIGCTSWAWGARVLRAQTLSLRRRDYVEAARSVGEPARRIIGFEIVPNLTAVITSSFVGNVMFAVMAELVLAFVGVSGTSDWNWGTILFWAQSQQALAQGAWWWFVPVGLAIALLGTALSLLSFGVDEFVNPRLRETARHRVRTWTGRAVRIRGGFTPVLELVTQAGAEDDAVLRVERLSVDYGVGEAATTAVREVSFTLRRGEVLGIAGESGSGKSSLVQGIARLLPPPAVIRSGSVRYFAPAAEPVEVLALTPAELRAFRWEKLAIVFQSAMSSLNPVHKISAQLTDVLATHRPGMTAAARRERAAELLRLVGIPPNRLGSYPHELSGGMRQRVMIGMALALEPEIVILDEPTTALDVVTQRQILLRLTSLQKRLGFSVVFVTHDLALLAEFADRVALMYGGRVCEVAPVAELVRAPAHPYGVGLLSSFPELSGPRRKLTGIAGTPPDPRTMPSGCAYHPRCPRAFDGCAGAVPELLPLGPGKQEHAVACWLHQSGRSVDRS</sequence>
<feature type="transmembrane region" description="Helical" evidence="11">
    <location>
        <begin position="12"/>
        <end position="35"/>
    </location>
</feature>
<dbReference type="PROSITE" id="PS50893">
    <property type="entry name" value="ABC_TRANSPORTER_2"/>
    <property type="match status" value="1"/>
</dbReference>
<comment type="similarity">
    <text evidence="11">Belongs to the binding-protein-dependent transport system permease family.</text>
</comment>
<dbReference type="Pfam" id="PF08352">
    <property type="entry name" value="oligo_HPY"/>
    <property type="match status" value="1"/>
</dbReference>
<keyword evidence="5" id="KW-1003">Cell membrane</keyword>
<dbReference type="PANTHER" id="PTHR43297:SF2">
    <property type="entry name" value="DIPEPTIDE TRANSPORT ATP-BINDING PROTEIN DPPD"/>
    <property type="match status" value="1"/>
</dbReference>
<dbReference type="InterPro" id="IPR017871">
    <property type="entry name" value="ABC_transporter-like_CS"/>
</dbReference>
<dbReference type="PROSITE" id="PS00211">
    <property type="entry name" value="ABC_TRANSPORTER_1"/>
    <property type="match status" value="1"/>
</dbReference>
<dbReference type="Proteomes" id="UP001597542">
    <property type="component" value="Unassembled WGS sequence"/>
</dbReference>
<dbReference type="Pfam" id="PF00528">
    <property type="entry name" value="BPD_transp_1"/>
    <property type="match status" value="1"/>
</dbReference>
<dbReference type="InterPro" id="IPR003593">
    <property type="entry name" value="AAA+_ATPase"/>
</dbReference>
<keyword evidence="8" id="KW-0067">ATP-binding</keyword>
<dbReference type="InterPro" id="IPR000515">
    <property type="entry name" value="MetI-like"/>
</dbReference>
<dbReference type="Gene3D" id="1.10.3720.10">
    <property type="entry name" value="MetI-like"/>
    <property type="match status" value="1"/>
</dbReference>
<keyword evidence="4 11" id="KW-0813">Transport</keyword>
<evidence type="ECO:0000256" key="2">
    <source>
        <dbReference type="ARBA" id="ARBA00004202"/>
    </source>
</evidence>
<evidence type="ECO:0000313" key="14">
    <source>
        <dbReference type="EMBL" id="MFD2479654.1"/>
    </source>
</evidence>
<feature type="transmembrane region" description="Helical" evidence="11">
    <location>
        <begin position="244"/>
        <end position="268"/>
    </location>
</feature>
<evidence type="ECO:0000256" key="9">
    <source>
        <dbReference type="ARBA" id="ARBA00022989"/>
    </source>
</evidence>
<dbReference type="RefSeq" id="WP_344277832.1">
    <property type="nucleotide sequence ID" value="NZ_BAAAHV010000013.1"/>
</dbReference>
<dbReference type="EMBL" id="JBHUKQ010000004">
    <property type="protein sequence ID" value="MFD2479654.1"/>
    <property type="molecule type" value="Genomic_DNA"/>
</dbReference>
<evidence type="ECO:0000256" key="1">
    <source>
        <dbReference type="ARBA" id="ARBA00004141"/>
    </source>
</evidence>
<keyword evidence="9 11" id="KW-1133">Transmembrane helix</keyword>
<feature type="transmembrane region" description="Helical" evidence="11">
    <location>
        <begin position="138"/>
        <end position="156"/>
    </location>
</feature>
<dbReference type="SUPFAM" id="SSF161098">
    <property type="entry name" value="MetI-like"/>
    <property type="match status" value="1"/>
</dbReference>